<dbReference type="EMBL" id="JAHQIW010007310">
    <property type="protein sequence ID" value="KAJ1373558.1"/>
    <property type="molecule type" value="Genomic_DNA"/>
</dbReference>
<feature type="domain" description="Rieske" evidence="17">
    <location>
        <begin position="72"/>
        <end position="178"/>
    </location>
</feature>
<name>A0AAD5RBY5_PARTN</name>
<evidence type="ECO:0000256" key="14">
    <source>
        <dbReference type="ARBA" id="ARBA00026095"/>
    </source>
</evidence>
<dbReference type="Gene3D" id="2.102.10.10">
    <property type="entry name" value="Rieske [2Fe-2S] iron-sulphur domain"/>
    <property type="match status" value="1"/>
</dbReference>
<dbReference type="GO" id="GO:0008203">
    <property type="term" value="P:cholesterol metabolic process"/>
    <property type="evidence" value="ECO:0007669"/>
    <property type="project" value="InterPro"/>
</dbReference>
<dbReference type="Gene3D" id="3.90.380.10">
    <property type="entry name" value="Naphthalene 1,2-dioxygenase Alpha Subunit, Chain A, domain 1"/>
    <property type="match status" value="1"/>
</dbReference>
<comment type="cofactor">
    <cofactor evidence="1">
        <name>Fe cation</name>
        <dbReference type="ChEBI" id="CHEBI:24875"/>
    </cofactor>
</comment>
<evidence type="ECO:0000256" key="11">
    <source>
        <dbReference type="ARBA" id="ARBA00023136"/>
    </source>
</evidence>
<comment type="catalytic activity">
    <reaction evidence="16">
        <text>cholesterol + NADPH + O2 + H(+) = 7-dehydrocholesterol + NADP(+) + 2 H2O</text>
        <dbReference type="Rhea" id="RHEA:45024"/>
        <dbReference type="ChEBI" id="CHEBI:15377"/>
        <dbReference type="ChEBI" id="CHEBI:15378"/>
        <dbReference type="ChEBI" id="CHEBI:15379"/>
        <dbReference type="ChEBI" id="CHEBI:16113"/>
        <dbReference type="ChEBI" id="CHEBI:17759"/>
        <dbReference type="ChEBI" id="CHEBI:57783"/>
        <dbReference type="ChEBI" id="CHEBI:58349"/>
        <dbReference type="EC" id="1.14.19.21"/>
    </reaction>
    <physiologicalReaction direction="left-to-right" evidence="16">
        <dbReference type="Rhea" id="RHEA:45025"/>
    </physiologicalReaction>
</comment>
<dbReference type="GO" id="GO:0051537">
    <property type="term" value="F:2 iron, 2 sulfur cluster binding"/>
    <property type="evidence" value="ECO:0007669"/>
    <property type="project" value="UniProtKB-KW"/>
</dbReference>
<sequence length="417" mass="47977">MLGLIISLVVIGIIFIVARKILQPCNRIRKLGDVGLFLGDPKLEGVYRERQITRLAKLRRLGDLPPVYPNGWYCIAESDQIKPKSVREVTVFGQFLTLVRSESGQVYLIDSYCPHLGANFNIGGKVVDDNCVQCPFHGWVFSAETGQCTRIPYSEGTIPQQAKVAVWPVLERNQHIYVWYHCDGKEPEWDVQELDEITSKEWKYGGRTEHEVMCHCQEIPENGSDIAHLNYLHLSGPNKGNNVFNIELDSISHWIQHVWNGKWAVKSDDEPHISVMHLDQYLTIGGYRIPLTSTRLQAEQHGPGIVHMLFDFGIFGKGVVLQHVTPQEPLLQLVRFKMFSSAPAFFAKFLLVSEAIQFERDIYIWSNKKYVKNPIVVRNDGPIQKHRRWYSQFYTENSPRLLPNGELSNQPRSFYDW</sequence>
<comment type="subcellular location">
    <subcellularLocation>
        <location evidence="2">Membrane</location>
    </subcellularLocation>
</comment>
<evidence type="ECO:0000259" key="17">
    <source>
        <dbReference type="PROSITE" id="PS51296"/>
    </source>
</evidence>
<comment type="pathway">
    <text evidence="3">Hormone biosynthesis.</text>
</comment>
<dbReference type="SUPFAM" id="SSF55961">
    <property type="entry name" value="Bet v1-like"/>
    <property type="match status" value="1"/>
</dbReference>
<evidence type="ECO:0000256" key="10">
    <source>
        <dbReference type="ARBA" id="ARBA00023014"/>
    </source>
</evidence>
<dbReference type="PANTHER" id="PTHR21266:SF32">
    <property type="entry name" value="CHOLESTEROL 7-DESATURASE NVD"/>
    <property type="match status" value="1"/>
</dbReference>
<dbReference type="PROSITE" id="PS51296">
    <property type="entry name" value="RIESKE"/>
    <property type="match status" value="1"/>
</dbReference>
<dbReference type="InterPro" id="IPR045605">
    <property type="entry name" value="KshA-like_C"/>
</dbReference>
<keyword evidence="11" id="KW-0472">Membrane</keyword>
<keyword evidence="19" id="KW-1185">Reference proteome</keyword>
<keyword evidence="7" id="KW-1133">Transmembrane helix</keyword>
<keyword evidence="8" id="KW-0560">Oxidoreductase</keyword>
<dbReference type="Pfam" id="PF19298">
    <property type="entry name" value="KshA_C"/>
    <property type="match status" value="1"/>
</dbReference>
<evidence type="ECO:0000256" key="7">
    <source>
        <dbReference type="ARBA" id="ARBA00022989"/>
    </source>
</evidence>
<dbReference type="PANTHER" id="PTHR21266">
    <property type="entry name" value="IRON-SULFUR DOMAIN CONTAINING PROTEIN"/>
    <property type="match status" value="1"/>
</dbReference>
<evidence type="ECO:0000256" key="2">
    <source>
        <dbReference type="ARBA" id="ARBA00004370"/>
    </source>
</evidence>
<evidence type="ECO:0000256" key="3">
    <source>
        <dbReference type="ARBA" id="ARBA00004972"/>
    </source>
</evidence>
<keyword evidence="9" id="KW-0408">Iron</keyword>
<reference evidence="18" key="1">
    <citation type="submission" date="2021-06" db="EMBL/GenBank/DDBJ databases">
        <title>Parelaphostrongylus tenuis whole genome reference sequence.</title>
        <authorList>
            <person name="Garwood T.J."/>
            <person name="Larsen P.A."/>
            <person name="Fountain-Jones N.M."/>
            <person name="Garbe J.R."/>
            <person name="Macchietto M.G."/>
            <person name="Kania S.A."/>
            <person name="Gerhold R.W."/>
            <person name="Richards J.E."/>
            <person name="Wolf T.M."/>
        </authorList>
    </citation>
    <scope>NUCLEOTIDE SEQUENCE</scope>
    <source>
        <strain evidence="18">MNPRO001-30</strain>
        <tissue evidence="18">Meninges</tissue>
    </source>
</reference>
<comment type="pathway">
    <text evidence="12">Steroid hormone biosynthesis; dafachronic acid biosynthesis.</text>
</comment>
<evidence type="ECO:0000256" key="9">
    <source>
        <dbReference type="ARBA" id="ARBA00023004"/>
    </source>
</evidence>
<comment type="similarity">
    <text evidence="13">Belongs to the cholesterol 7-desaturase family.</text>
</comment>
<dbReference type="InterPro" id="IPR017941">
    <property type="entry name" value="Rieske_2Fe-2S"/>
</dbReference>
<dbReference type="Pfam" id="PF00355">
    <property type="entry name" value="Rieske"/>
    <property type="match status" value="1"/>
</dbReference>
<dbReference type="GO" id="GO:0046872">
    <property type="term" value="F:metal ion binding"/>
    <property type="evidence" value="ECO:0007669"/>
    <property type="project" value="UniProtKB-KW"/>
</dbReference>
<dbReference type="InterPro" id="IPR036922">
    <property type="entry name" value="Rieske_2Fe-2S_sf"/>
</dbReference>
<evidence type="ECO:0000256" key="13">
    <source>
        <dbReference type="ARBA" id="ARBA00025729"/>
    </source>
</evidence>
<evidence type="ECO:0000313" key="19">
    <source>
        <dbReference type="Proteomes" id="UP001196413"/>
    </source>
</evidence>
<evidence type="ECO:0000256" key="1">
    <source>
        <dbReference type="ARBA" id="ARBA00001962"/>
    </source>
</evidence>
<evidence type="ECO:0000256" key="4">
    <source>
        <dbReference type="ARBA" id="ARBA00022692"/>
    </source>
</evidence>
<accession>A0AAD5RBY5</accession>
<keyword evidence="4" id="KW-0812">Transmembrane</keyword>
<gene>
    <name evidence="18" type="primary">DAF36</name>
    <name evidence="18" type="ORF">KIN20_035985</name>
</gene>
<comment type="catalytic activity">
    <reaction evidence="15">
        <text>cholesterol + NADH + O2 + H(+) = 7-dehydrocholesterol + NAD(+) + 2 H2O</text>
        <dbReference type="Rhea" id="RHEA:51644"/>
        <dbReference type="ChEBI" id="CHEBI:15377"/>
        <dbReference type="ChEBI" id="CHEBI:15378"/>
        <dbReference type="ChEBI" id="CHEBI:15379"/>
        <dbReference type="ChEBI" id="CHEBI:16113"/>
        <dbReference type="ChEBI" id="CHEBI:17759"/>
        <dbReference type="ChEBI" id="CHEBI:57540"/>
        <dbReference type="ChEBI" id="CHEBI:57945"/>
        <dbReference type="EC" id="1.14.19.21"/>
    </reaction>
    <physiologicalReaction direction="left-to-right" evidence="15">
        <dbReference type="Rhea" id="RHEA:51645"/>
    </physiologicalReaction>
</comment>
<proteinExistence type="inferred from homology"/>
<evidence type="ECO:0000256" key="15">
    <source>
        <dbReference type="ARBA" id="ARBA00047853"/>
    </source>
</evidence>
<dbReference type="InterPro" id="IPR050584">
    <property type="entry name" value="Cholesterol_7-desaturase"/>
</dbReference>
<evidence type="ECO:0000313" key="18">
    <source>
        <dbReference type="EMBL" id="KAJ1373558.1"/>
    </source>
</evidence>
<dbReference type="GO" id="GO:0016020">
    <property type="term" value="C:membrane"/>
    <property type="evidence" value="ECO:0007669"/>
    <property type="project" value="UniProtKB-SubCell"/>
</dbReference>
<evidence type="ECO:0000256" key="5">
    <source>
        <dbReference type="ARBA" id="ARBA00022714"/>
    </source>
</evidence>
<dbReference type="GO" id="GO:0170056">
    <property type="term" value="F:cholesterol 7-desaturase [NAD(P)H] activity"/>
    <property type="evidence" value="ECO:0007669"/>
    <property type="project" value="UniProtKB-EC"/>
</dbReference>
<keyword evidence="10" id="KW-0411">Iron-sulfur</keyword>
<evidence type="ECO:0000256" key="6">
    <source>
        <dbReference type="ARBA" id="ARBA00022723"/>
    </source>
</evidence>
<dbReference type="GO" id="GO:0005737">
    <property type="term" value="C:cytoplasm"/>
    <property type="evidence" value="ECO:0007669"/>
    <property type="project" value="TreeGrafter"/>
</dbReference>
<dbReference type="CDD" id="cd03469">
    <property type="entry name" value="Rieske_RO_Alpha_N"/>
    <property type="match status" value="1"/>
</dbReference>
<evidence type="ECO:0000256" key="8">
    <source>
        <dbReference type="ARBA" id="ARBA00023002"/>
    </source>
</evidence>
<comment type="caution">
    <text evidence="18">The sequence shown here is derived from an EMBL/GenBank/DDBJ whole genome shotgun (WGS) entry which is preliminary data.</text>
</comment>
<dbReference type="SUPFAM" id="SSF50022">
    <property type="entry name" value="ISP domain"/>
    <property type="match status" value="1"/>
</dbReference>
<evidence type="ECO:0000256" key="16">
    <source>
        <dbReference type="ARBA" id="ARBA00049548"/>
    </source>
</evidence>
<organism evidence="18 19">
    <name type="scientific">Parelaphostrongylus tenuis</name>
    <name type="common">Meningeal worm</name>
    <dbReference type="NCBI Taxonomy" id="148309"/>
    <lineage>
        <taxon>Eukaryota</taxon>
        <taxon>Metazoa</taxon>
        <taxon>Ecdysozoa</taxon>
        <taxon>Nematoda</taxon>
        <taxon>Chromadorea</taxon>
        <taxon>Rhabditida</taxon>
        <taxon>Rhabditina</taxon>
        <taxon>Rhabditomorpha</taxon>
        <taxon>Strongyloidea</taxon>
        <taxon>Metastrongylidae</taxon>
        <taxon>Parelaphostrongylus</taxon>
    </lineage>
</organism>
<dbReference type="AlphaFoldDB" id="A0AAD5RBY5"/>
<keyword evidence="6" id="KW-0479">Metal-binding</keyword>
<evidence type="ECO:0000256" key="12">
    <source>
        <dbReference type="ARBA" id="ARBA00025712"/>
    </source>
</evidence>
<dbReference type="Proteomes" id="UP001196413">
    <property type="component" value="Unassembled WGS sequence"/>
</dbReference>
<dbReference type="EC" id="1.14.19.21" evidence="14"/>
<protein>
    <recommendedName>
        <fullName evidence="14">cholesterol 7-desaturase</fullName>
        <ecNumber evidence="14">1.14.19.21</ecNumber>
    </recommendedName>
</protein>
<keyword evidence="5" id="KW-0001">2Fe-2S</keyword>